<comment type="caution">
    <text evidence="1">The sequence shown here is derived from an EMBL/GenBank/DDBJ whole genome shotgun (WGS) entry which is preliminary data.</text>
</comment>
<dbReference type="Proteomes" id="UP000037660">
    <property type="component" value="Unassembled WGS sequence"/>
</dbReference>
<reference evidence="1 2" key="2">
    <citation type="journal article" date="2016" name="Science">
        <title>A bacterium that degrades and assimilates poly(ethylene terephthalate).</title>
        <authorList>
            <person name="Yoshida S."/>
            <person name="Hiraga K."/>
            <person name="Takehana T."/>
            <person name="Taniguchi I."/>
            <person name="Yamaji H."/>
            <person name="Maeda Y."/>
            <person name="Toyohara K."/>
            <person name="Miyamoto K."/>
            <person name="Kimura Y."/>
            <person name="Oda K."/>
        </authorList>
    </citation>
    <scope>NUCLEOTIDE SEQUENCE [LARGE SCALE GENOMIC DNA]</scope>
    <source>
        <strain evidence="2">NBRC 110686 / TISTR 2288 / 201-F6</strain>
    </source>
</reference>
<gene>
    <name evidence="1" type="ORF">ISF6_3912</name>
</gene>
<reference evidence="2" key="1">
    <citation type="submission" date="2015-07" db="EMBL/GenBank/DDBJ databases">
        <title>Discovery of a poly(ethylene terephthalate assimilation.</title>
        <authorList>
            <person name="Yoshida S."/>
            <person name="Hiraga K."/>
            <person name="Takehana T."/>
            <person name="Taniguchi I."/>
            <person name="Yamaji H."/>
            <person name="Maeda Y."/>
            <person name="Toyohara K."/>
            <person name="Miyamoto K."/>
            <person name="Kimura Y."/>
            <person name="Oda K."/>
        </authorList>
    </citation>
    <scope>NUCLEOTIDE SEQUENCE [LARGE SCALE GENOMIC DNA]</scope>
    <source>
        <strain evidence="2">NBRC 110686 / TISTR 2288 / 201-F6</strain>
    </source>
</reference>
<dbReference type="EMBL" id="BBYR01000006">
    <property type="protein sequence ID" value="GAP34133.1"/>
    <property type="molecule type" value="Genomic_DNA"/>
</dbReference>
<name>A0A0K8NUT4_PISS1</name>
<keyword evidence="2" id="KW-1185">Reference proteome</keyword>
<protein>
    <submittedName>
        <fullName evidence="1">Uncharacterized protein</fullName>
    </submittedName>
</protein>
<proteinExistence type="predicted"/>
<organism evidence="1 2">
    <name type="scientific">Piscinibacter sakaiensis</name>
    <name type="common">Ideonella sakaiensis</name>
    <dbReference type="NCBI Taxonomy" id="1547922"/>
    <lineage>
        <taxon>Bacteria</taxon>
        <taxon>Pseudomonadati</taxon>
        <taxon>Pseudomonadota</taxon>
        <taxon>Betaproteobacteria</taxon>
        <taxon>Burkholderiales</taxon>
        <taxon>Sphaerotilaceae</taxon>
        <taxon>Piscinibacter</taxon>
    </lineage>
</organism>
<accession>A0A0K8NUT4</accession>
<dbReference type="AlphaFoldDB" id="A0A0K8NUT4"/>
<evidence type="ECO:0000313" key="1">
    <source>
        <dbReference type="EMBL" id="GAP34133.1"/>
    </source>
</evidence>
<evidence type="ECO:0000313" key="2">
    <source>
        <dbReference type="Proteomes" id="UP000037660"/>
    </source>
</evidence>
<sequence>MIARQVCDDAAPHVSVGDDSVQKHDRGAGAGDAVLDRAFWNMKDVALTEYG</sequence>